<evidence type="ECO:0000256" key="11">
    <source>
        <dbReference type="ARBA" id="ARBA00022989"/>
    </source>
</evidence>
<dbReference type="AlphaFoldDB" id="A0AAW2WA27"/>
<dbReference type="InterPro" id="IPR009030">
    <property type="entry name" value="Growth_fac_rcpt_cys_sf"/>
</dbReference>
<evidence type="ECO:0000256" key="8">
    <source>
        <dbReference type="ARBA" id="ARBA00022741"/>
    </source>
</evidence>
<dbReference type="InterPro" id="IPR025287">
    <property type="entry name" value="WAK_GUB"/>
</dbReference>
<dbReference type="InterPro" id="IPR013695">
    <property type="entry name" value="WAK"/>
</dbReference>
<dbReference type="SMART" id="SM00179">
    <property type="entry name" value="EGF_CA"/>
    <property type="match status" value="1"/>
</dbReference>
<keyword evidence="19" id="KW-0675">Receptor</keyword>
<dbReference type="InterPro" id="IPR001245">
    <property type="entry name" value="Ser-Thr/Tyr_kinase_cat_dom"/>
</dbReference>
<dbReference type="SMART" id="SM00181">
    <property type="entry name" value="EGF"/>
    <property type="match status" value="2"/>
</dbReference>
<dbReference type="InterPro" id="IPR011009">
    <property type="entry name" value="Kinase-like_dom_sf"/>
</dbReference>
<keyword evidence="8" id="KW-0547">Nucleotide-binding</keyword>
<keyword evidence="7" id="KW-0677">Repeat</keyword>
<dbReference type="Gene3D" id="1.10.510.10">
    <property type="entry name" value="Transferase(Phosphotransferase) domain 1"/>
    <property type="match status" value="1"/>
</dbReference>
<keyword evidence="2" id="KW-0723">Serine/threonine-protein kinase</keyword>
<dbReference type="InterPro" id="IPR000742">
    <property type="entry name" value="EGF"/>
</dbReference>
<dbReference type="Pfam" id="PF13947">
    <property type="entry name" value="GUB_WAK_bind"/>
    <property type="match status" value="1"/>
</dbReference>
<feature type="disulfide bond" evidence="15">
    <location>
        <begin position="289"/>
        <end position="299"/>
    </location>
</feature>
<dbReference type="GO" id="GO:0005524">
    <property type="term" value="F:ATP binding"/>
    <property type="evidence" value="ECO:0007669"/>
    <property type="project" value="UniProtKB-KW"/>
</dbReference>
<dbReference type="FunFam" id="2.10.25.10:FF:000038">
    <property type="entry name" value="Fibrillin 2"/>
    <property type="match status" value="1"/>
</dbReference>
<dbReference type="Gene3D" id="2.10.25.10">
    <property type="entry name" value="Laminin"/>
    <property type="match status" value="1"/>
</dbReference>
<keyword evidence="4" id="KW-0808">Transferase</keyword>
<dbReference type="SMART" id="SM00220">
    <property type="entry name" value="S_TKc"/>
    <property type="match status" value="1"/>
</dbReference>
<keyword evidence="14" id="KW-0325">Glycoprotein</keyword>
<comment type="subcellular location">
    <subcellularLocation>
        <location evidence="1">Membrane</location>
        <topology evidence="1">Single-pass type I membrane protein</topology>
    </subcellularLocation>
</comment>
<evidence type="ECO:0000259" key="18">
    <source>
        <dbReference type="PROSITE" id="PS50026"/>
    </source>
</evidence>
<evidence type="ECO:0000256" key="3">
    <source>
        <dbReference type="ARBA" id="ARBA00022536"/>
    </source>
</evidence>
<keyword evidence="11" id="KW-1133">Transmembrane helix</keyword>
<evidence type="ECO:0000256" key="10">
    <source>
        <dbReference type="ARBA" id="ARBA00022840"/>
    </source>
</evidence>
<keyword evidence="10" id="KW-0067">ATP-binding</keyword>
<dbReference type="Pfam" id="PF07645">
    <property type="entry name" value="EGF_CA"/>
    <property type="match status" value="1"/>
</dbReference>
<dbReference type="PROSITE" id="PS00010">
    <property type="entry name" value="ASX_HYDROXYL"/>
    <property type="match status" value="1"/>
</dbReference>
<protein>
    <submittedName>
        <fullName evidence="19">Wall-associated receptor kinase</fullName>
    </submittedName>
</protein>
<evidence type="ECO:0000256" key="9">
    <source>
        <dbReference type="ARBA" id="ARBA00022777"/>
    </source>
</evidence>
<evidence type="ECO:0000256" key="14">
    <source>
        <dbReference type="ARBA" id="ARBA00023180"/>
    </source>
</evidence>
<dbReference type="SUPFAM" id="SSF56112">
    <property type="entry name" value="Protein kinase-like (PK-like)"/>
    <property type="match status" value="1"/>
</dbReference>
<evidence type="ECO:0000256" key="2">
    <source>
        <dbReference type="ARBA" id="ARBA00022527"/>
    </source>
</evidence>
<dbReference type="InterPro" id="IPR045274">
    <property type="entry name" value="WAK-like"/>
</dbReference>
<reference evidence="19" key="1">
    <citation type="submission" date="2020-06" db="EMBL/GenBank/DDBJ databases">
        <authorList>
            <person name="Li T."/>
            <person name="Hu X."/>
            <person name="Zhang T."/>
            <person name="Song X."/>
            <person name="Zhang H."/>
            <person name="Dai N."/>
            <person name="Sheng W."/>
            <person name="Hou X."/>
            <person name="Wei L."/>
        </authorList>
    </citation>
    <scope>NUCLEOTIDE SEQUENCE</scope>
    <source>
        <strain evidence="19">KEN1</strain>
        <tissue evidence="19">Leaf</tissue>
    </source>
</reference>
<gene>
    <name evidence="19" type="ORF">Slati_2298600</name>
</gene>
<dbReference type="PANTHER" id="PTHR27005">
    <property type="entry name" value="WALL-ASSOCIATED RECEPTOR KINASE-LIKE 21"/>
    <property type="match status" value="1"/>
</dbReference>
<dbReference type="PROSITE" id="PS01187">
    <property type="entry name" value="EGF_CA"/>
    <property type="match status" value="1"/>
</dbReference>
<dbReference type="GO" id="GO:0005886">
    <property type="term" value="C:plasma membrane"/>
    <property type="evidence" value="ECO:0007669"/>
    <property type="project" value="TreeGrafter"/>
</dbReference>
<comment type="caution">
    <text evidence="15">Lacks conserved residue(s) required for the propagation of feature annotation.</text>
</comment>
<dbReference type="Gene3D" id="3.30.200.20">
    <property type="entry name" value="Phosphorylase Kinase, domain 1"/>
    <property type="match status" value="1"/>
</dbReference>
<feature type="chain" id="PRO_5043452951" evidence="16">
    <location>
        <begin position="20"/>
        <end position="709"/>
    </location>
</feature>
<dbReference type="Pfam" id="PF07714">
    <property type="entry name" value="PK_Tyr_Ser-Thr"/>
    <property type="match status" value="1"/>
</dbReference>
<keyword evidence="3 15" id="KW-0245">EGF-like domain</keyword>
<reference evidence="19" key="2">
    <citation type="journal article" date="2024" name="Plant">
        <title>Genomic evolution and insights into agronomic trait innovations of Sesamum species.</title>
        <authorList>
            <person name="Miao H."/>
            <person name="Wang L."/>
            <person name="Qu L."/>
            <person name="Liu H."/>
            <person name="Sun Y."/>
            <person name="Le M."/>
            <person name="Wang Q."/>
            <person name="Wei S."/>
            <person name="Zheng Y."/>
            <person name="Lin W."/>
            <person name="Duan Y."/>
            <person name="Cao H."/>
            <person name="Xiong S."/>
            <person name="Wang X."/>
            <person name="Wei L."/>
            <person name="Li C."/>
            <person name="Ma Q."/>
            <person name="Ju M."/>
            <person name="Zhao R."/>
            <person name="Li G."/>
            <person name="Mu C."/>
            <person name="Tian Q."/>
            <person name="Mei H."/>
            <person name="Zhang T."/>
            <person name="Gao T."/>
            <person name="Zhang H."/>
        </authorList>
    </citation>
    <scope>NUCLEOTIDE SEQUENCE</scope>
    <source>
        <strain evidence="19">KEN1</strain>
    </source>
</reference>
<feature type="signal peptide" evidence="16">
    <location>
        <begin position="1"/>
        <end position="19"/>
    </location>
</feature>
<keyword evidence="5" id="KW-0812">Transmembrane</keyword>
<evidence type="ECO:0000256" key="1">
    <source>
        <dbReference type="ARBA" id="ARBA00004479"/>
    </source>
</evidence>
<dbReference type="EMBL" id="JACGWN010000008">
    <property type="protein sequence ID" value="KAL0438156.1"/>
    <property type="molecule type" value="Genomic_DNA"/>
</dbReference>
<evidence type="ECO:0000313" key="19">
    <source>
        <dbReference type="EMBL" id="KAL0438156.1"/>
    </source>
</evidence>
<comment type="caution">
    <text evidence="19">The sequence shown here is derived from an EMBL/GenBank/DDBJ whole genome shotgun (WGS) entry which is preliminary data.</text>
</comment>
<dbReference type="PANTHER" id="PTHR27005:SF315">
    <property type="entry name" value="PROTEIN KINASE DOMAIN-CONTAINING PROTEIN"/>
    <property type="match status" value="1"/>
</dbReference>
<proteinExistence type="predicted"/>
<dbReference type="GO" id="GO:0030247">
    <property type="term" value="F:polysaccharide binding"/>
    <property type="evidence" value="ECO:0007669"/>
    <property type="project" value="InterPro"/>
</dbReference>
<feature type="domain" description="EGF-like" evidence="18">
    <location>
        <begin position="285"/>
        <end position="317"/>
    </location>
</feature>
<dbReference type="InterPro" id="IPR049883">
    <property type="entry name" value="NOTCH1_EGF-like"/>
</dbReference>
<accession>A0AAW2WA27</accession>
<evidence type="ECO:0000256" key="7">
    <source>
        <dbReference type="ARBA" id="ARBA00022737"/>
    </source>
</evidence>
<dbReference type="GO" id="GO:0004674">
    <property type="term" value="F:protein serine/threonine kinase activity"/>
    <property type="evidence" value="ECO:0007669"/>
    <property type="project" value="UniProtKB-KW"/>
</dbReference>
<keyword evidence="12" id="KW-0472">Membrane</keyword>
<dbReference type="InterPro" id="IPR001881">
    <property type="entry name" value="EGF-like_Ca-bd_dom"/>
</dbReference>
<dbReference type="SUPFAM" id="SSF57184">
    <property type="entry name" value="Growth factor receptor domain"/>
    <property type="match status" value="1"/>
</dbReference>
<sequence>MMHQLILATIMLLATEIKSAPLPEPGCATSCGNLTIPYPFGTSHGCSHDNFFLINCNHSYNPPKPFLNSGSIEVLDISLDGSLKVASSVASDCYDKSGAQISGTVSELTLSKFLISSTQNKFVAVGCDTYALVEGSDEWKQMSAGCVSWCDSVESVVNRTCSGIGCCQTLIPKGVKDFLVDIRSFRNHTRVTSFNPCGYAFVVEAKAFEFSSSDLKDLQKRKTVPVVLDWTVGNITCQEARKTVSGFACRANHSECIDSSTGLGHRCNCLTGFLGNPYLVDGCEDINECDTLKPCEGTCTNLEGSYSCSCPKGFEGDGKKDGSGCHHKSKINGSTLFYIVSGFTVPAVGSSWIFWRRKQKKVVKLRQDLFRRNGGLLLKYMLSIQTTPFTIFTAEDLKATNNYDENRIHHRECSYGITYEGTLADGSNLKVLIMKCDPVDGDNAEVFIRRVAILSRIQHRNVVRMIGCCLETQVPLLVYEFTTSDTLRDCIHDDARARFLSWDVCLRIAAETARALLYLHSETALAQIIYGNVNSSSILLTHDYTVKIHLDPEIRLRNSSQDAASHSFVGKISYLDPEFYIRGYLTEKSDVYRFGVVLAELLTGEKAVSFERPQGEEHLAKYFVSSPRDNFVRILDDGLVSEGRIEQLTEVAELAKRCLSHSSVDRPSMREAAVALDNVISMNSCSTTISANSSQQTTTRRVVRRNRSF</sequence>
<evidence type="ECO:0000256" key="12">
    <source>
        <dbReference type="ARBA" id="ARBA00023136"/>
    </source>
</evidence>
<dbReference type="InterPro" id="IPR018097">
    <property type="entry name" value="EGF_Ca-bd_CS"/>
</dbReference>
<keyword evidence="6 16" id="KW-0732">Signal</keyword>
<feature type="domain" description="Protein kinase" evidence="17">
    <location>
        <begin position="404"/>
        <end position="680"/>
    </location>
</feature>
<dbReference type="InterPro" id="IPR000719">
    <property type="entry name" value="Prot_kinase_dom"/>
</dbReference>
<dbReference type="GO" id="GO:0007166">
    <property type="term" value="P:cell surface receptor signaling pathway"/>
    <property type="evidence" value="ECO:0007669"/>
    <property type="project" value="InterPro"/>
</dbReference>
<dbReference type="Pfam" id="PF08488">
    <property type="entry name" value="WAK"/>
    <property type="match status" value="1"/>
</dbReference>
<evidence type="ECO:0000256" key="16">
    <source>
        <dbReference type="SAM" id="SignalP"/>
    </source>
</evidence>
<evidence type="ECO:0000256" key="5">
    <source>
        <dbReference type="ARBA" id="ARBA00022692"/>
    </source>
</evidence>
<dbReference type="CDD" id="cd00054">
    <property type="entry name" value="EGF_CA"/>
    <property type="match status" value="1"/>
</dbReference>
<dbReference type="PROSITE" id="PS50011">
    <property type="entry name" value="PROTEIN_KINASE_DOM"/>
    <property type="match status" value="1"/>
</dbReference>
<evidence type="ECO:0000259" key="17">
    <source>
        <dbReference type="PROSITE" id="PS50011"/>
    </source>
</evidence>
<evidence type="ECO:0000256" key="15">
    <source>
        <dbReference type="PROSITE-ProRule" id="PRU00076"/>
    </source>
</evidence>
<keyword evidence="13 15" id="KW-1015">Disulfide bond</keyword>
<evidence type="ECO:0000256" key="4">
    <source>
        <dbReference type="ARBA" id="ARBA00022679"/>
    </source>
</evidence>
<dbReference type="GO" id="GO:0005509">
    <property type="term" value="F:calcium ion binding"/>
    <property type="evidence" value="ECO:0007669"/>
    <property type="project" value="InterPro"/>
</dbReference>
<organism evidence="19">
    <name type="scientific">Sesamum latifolium</name>
    <dbReference type="NCBI Taxonomy" id="2727402"/>
    <lineage>
        <taxon>Eukaryota</taxon>
        <taxon>Viridiplantae</taxon>
        <taxon>Streptophyta</taxon>
        <taxon>Embryophyta</taxon>
        <taxon>Tracheophyta</taxon>
        <taxon>Spermatophyta</taxon>
        <taxon>Magnoliopsida</taxon>
        <taxon>eudicotyledons</taxon>
        <taxon>Gunneridae</taxon>
        <taxon>Pentapetalae</taxon>
        <taxon>asterids</taxon>
        <taxon>lamiids</taxon>
        <taxon>Lamiales</taxon>
        <taxon>Pedaliaceae</taxon>
        <taxon>Sesamum</taxon>
    </lineage>
</organism>
<evidence type="ECO:0000256" key="6">
    <source>
        <dbReference type="ARBA" id="ARBA00022729"/>
    </source>
</evidence>
<dbReference type="InterPro" id="IPR000152">
    <property type="entry name" value="EGF-type_Asp/Asn_hydroxyl_site"/>
</dbReference>
<evidence type="ECO:0000256" key="13">
    <source>
        <dbReference type="ARBA" id="ARBA00023157"/>
    </source>
</evidence>
<keyword evidence="9 19" id="KW-0418">Kinase</keyword>
<dbReference type="PROSITE" id="PS50026">
    <property type="entry name" value="EGF_3"/>
    <property type="match status" value="1"/>
</dbReference>
<name>A0AAW2WA27_9LAMI</name>